<organism evidence="4">
    <name type="scientific">Spodoptera frugiperda</name>
    <name type="common">Fall armyworm</name>
    <dbReference type="NCBI Taxonomy" id="7108"/>
    <lineage>
        <taxon>Eukaryota</taxon>
        <taxon>Metazoa</taxon>
        <taxon>Ecdysozoa</taxon>
        <taxon>Arthropoda</taxon>
        <taxon>Hexapoda</taxon>
        <taxon>Insecta</taxon>
        <taxon>Pterygota</taxon>
        <taxon>Neoptera</taxon>
        <taxon>Endopterygota</taxon>
        <taxon>Lepidoptera</taxon>
        <taxon>Glossata</taxon>
        <taxon>Ditrysia</taxon>
        <taxon>Noctuoidea</taxon>
        <taxon>Noctuidae</taxon>
        <taxon>Amphipyrinae</taxon>
        <taxon>Spodoptera</taxon>
    </lineage>
</organism>
<dbReference type="PANTHER" id="PTHR11346:SF147">
    <property type="entry name" value="GALECTIN"/>
    <property type="match status" value="1"/>
</dbReference>
<dbReference type="AlphaFoldDB" id="A0A2H1V7S4"/>
<gene>
    <name evidence="4" type="ORF">SFRICE_018802</name>
</gene>
<keyword evidence="1 2" id="KW-0430">Lectin</keyword>
<protein>
    <recommendedName>
        <fullName evidence="2">Galectin</fullName>
    </recommendedName>
</protein>
<dbReference type="Pfam" id="PF00337">
    <property type="entry name" value="Gal-bind_lectin"/>
    <property type="match status" value="1"/>
</dbReference>
<dbReference type="InterPro" id="IPR044156">
    <property type="entry name" value="Galectin-like"/>
</dbReference>
<dbReference type="SUPFAM" id="SSF49899">
    <property type="entry name" value="Concanavalin A-like lectins/glucanases"/>
    <property type="match status" value="1"/>
</dbReference>
<dbReference type="PROSITE" id="PS51304">
    <property type="entry name" value="GALECTIN"/>
    <property type="match status" value="1"/>
</dbReference>
<proteinExistence type="predicted"/>
<dbReference type="EMBL" id="ODYU01000926">
    <property type="protein sequence ID" value="SOQ36432.1"/>
    <property type="molecule type" value="Genomic_DNA"/>
</dbReference>
<reference evidence="4" key="1">
    <citation type="submission" date="2016-07" db="EMBL/GenBank/DDBJ databases">
        <authorList>
            <person name="Bretaudeau A."/>
        </authorList>
    </citation>
    <scope>NUCLEOTIDE SEQUENCE</scope>
    <source>
        <strain evidence="4">Rice</strain>
        <tissue evidence="4">Whole body</tissue>
    </source>
</reference>
<evidence type="ECO:0000256" key="2">
    <source>
        <dbReference type="RuleBase" id="RU102079"/>
    </source>
</evidence>
<dbReference type="GO" id="GO:0030246">
    <property type="term" value="F:carbohydrate binding"/>
    <property type="evidence" value="ECO:0007669"/>
    <property type="project" value="UniProtKB-UniRule"/>
</dbReference>
<name>A0A2H1V7S4_SPOFR</name>
<sequence length="165" mass="18382">MNSTIRNPVLLTSPPIPGGMFPGRIVRVKGSTPLEATKFGLNFQHHYKNAYDMIAFHFNPRFTSNTAVRNHYIAGAWGVEEEDGALPLTPGTPSDILFICHYDRFKVMINGAHFCDFFHRVPFHRISNINAWGDVAIESIEFGGTPPPVDYLSGQANDDQVCGPY</sequence>
<dbReference type="InterPro" id="IPR001079">
    <property type="entry name" value="Galectin_CRD"/>
</dbReference>
<evidence type="ECO:0000259" key="3">
    <source>
        <dbReference type="PROSITE" id="PS51304"/>
    </source>
</evidence>
<accession>A0A2H1V7S4</accession>
<dbReference type="CDD" id="cd00070">
    <property type="entry name" value="GLECT"/>
    <property type="match status" value="1"/>
</dbReference>
<feature type="domain" description="Galectin" evidence="3">
    <location>
        <begin position="12"/>
        <end position="143"/>
    </location>
</feature>
<evidence type="ECO:0000256" key="1">
    <source>
        <dbReference type="ARBA" id="ARBA00022734"/>
    </source>
</evidence>
<dbReference type="Gene3D" id="2.60.120.200">
    <property type="match status" value="1"/>
</dbReference>
<dbReference type="InterPro" id="IPR013320">
    <property type="entry name" value="ConA-like_dom_sf"/>
</dbReference>
<evidence type="ECO:0000313" key="4">
    <source>
        <dbReference type="EMBL" id="SOQ36432.1"/>
    </source>
</evidence>
<dbReference type="SMART" id="SM00276">
    <property type="entry name" value="GLECT"/>
    <property type="match status" value="1"/>
</dbReference>
<dbReference type="SMART" id="SM00908">
    <property type="entry name" value="Gal-bind_lectin"/>
    <property type="match status" value="1"/>
</dbReference>
<dbReference type="PANTHER" id="PTHR11346">
    <property type="entry name" value="GALECTIN"/>
    <property type="match status" value="1"/>
</dbReference>